<feature type="transmembrane region" description="Helical" evidence="13">
    <location>
        <begin position="80"/>
        <end position="96"/>
    </location>
</feature>
<dbReference type="GO" id="GO:0030674">
    <property type="term" value="F:protein-macromolecule adaptor activity"/>
    <property type="evidence" value="ECO:0007669"/>
    <property type="project" value="TreeGrafter"/>
</dbReference>
<evidence type="ECO:0000256" key="1">
    <source>
        <dbReference type="ARBA" id="ARBA00004477"/>
    </source>
</evidence>
<evidence type="ECO:0000256" key="7">
    <source>
        <dbReference type="ARBA" id="ARBA00022989"/>
    </source>
</evidence>
<dbReference type="EMBL" id="KN832886">
    <property type="protein sequence ID" value="KIM95775.1"/>
    <property type="molecule type" value="Genomic_DNA"/>
</dbReference>
<accession>A0A0C3GI07</accession>
<keyword evidence="7 13" id="KW-1133">Transmembrane helix</keyword>
<evidence type="ECO:0000256" key="13">
    <source>
        <dbReference type="SAM" id="Phobius"/>
    </source>
</evidence>
<evidence type="ECO:0008006" key="16">
    <source>
        <dbReference type="Google" id="ProtNLM"/>
    </source>
</evidence>
<organism evidence="14 15">
    <name type="scientific">Oidiodendron maius (strain Zn)</name>
    <dbReference type="NCBI Taxonomy" id="913774"/>
    <lineage>
        <taxon>Eukaryota</taxon>
        <taxon>Fungi</taxon>
        <taxon>Dikarya</taxon>
        <taxon>Ascomycota</taxon>
        <taxon>Pezizomycotina</taxon>
        <taxon>Leotiomycetes</taxon>
        <taxon>Leotiomycetes incertae sedis</taxon>
        <taxon>Myxotrichaceae</taxon>
        <taxon>Oidiodendron</taxon>
    </lineage>
</organism>
<keyword evidence="4 13" id="KW-0812">Transmembrane</keyword>
<keyword evidence="9" id="KW-0443">Lipid metabolism</keyword>
<evidence type="ECO:0000256" key="10">
    <source>
        <dbReference type="ARBA" id="ARBA00023136"/>
    </source>
</evidence>
<evidence type="ECO:0000256" key="8">
    <source>
        <dbReference type="ARBA" id="ARBA00023011"/>
    </source>
</evidence>
<dbReference type="HOGENOM" id="CLU_114589_0_0_1"/>
<protein>
    <recommendedName>
        <fullName evidence="16">Ergosterol biosynthesis protein</fullName>
    </recommendedName>
</protein>
<dbReference type="OrthoDB" id="6485510at2759"/>
<reference evidence="15" key="2">
    <citation type="submission" date="2015-01" db="EMBL/GenBank/DDBJ databases">
        <title>Evolutionary Origins and Diversification of the Mycorrhizal Mutualists.</title>
        <authorList>
            <consortium name="DOE Joint Genome Institute"/>
            <consortium name="Mycorrhizal Genomics Consortium"/>
            <person name="Kohler A."/>
            <person name="Kuo A."/>
            <person name="Nagy L.G."/>
            <person name="Floudas D."/>
            <person name="Copeland A."/>
            <person name="Barry K.W."/>
            <person name="Cichocki N."/>
            <person name="Veneault-Fourrey C."/>
            <person name="LaButti K."/>
            <person name="Lindquist E.A."/>
            <person name="Lipzen A."/>
            <person name="Lundell T."/>
            <person name="Morin E."/>
            <person name="Murat C."/>
            <person name="Riley R."/>
            <person name="Ohm R."/>
            <person name="Sun H."/>
            <person name="Tunlid A."/>
            <person name="Henrissat B."/>
            <person name="Grigoriev I.V."/>
            <person name="Hibbett D.S."/>
            <person name="Martin F."/>
        </authorList>
    </citation>
    <scope>NUCLEOTIDE SEQUENCE [LARGE SCALE GENOMIC DNA]</scope>
    <source>
        <strain evidence="15">Zn</strain>
    </source>
</reference>
<keyword evidence="15" id="KW-1185">Reference proteome</keyword>
<evidence type="ECO:0000256" key="12">
    <source>
        <dbReference type="ARBA" id="ARBA00023221"/>
    </source>
</evidence>
<evidence type="ECO:0000256" key="3">
    <source>
        <dbReference type="ARBA" id="ARBA00022516"/>
    </source>
</evidence>
<feature type="transmembrane region" description="Helical" evidence="13">
    <location>
        <begin position="12"/>
        <end position="32"/>
    </location>
</feature>
<dbReference type="InterPro" id="IPR005352">
    <property type="entry name" value="Erg28"/>
</dbReference>
<keyword evidence="5" id="KW-0256">Endoplasmic reticulum</keyword>
<sequence length="136" mass="14501">MDWLPASHGGVLPYWLLLTSAASVFNTIGCYTSTAVGRRTYQGPASAAEATALSARLFGTWTLLAAVVRTYAAYSITDTGIYAGALFTYVLALAHFTSEWLVYKTTSFAKGLATPFAVATLTTGWMLAQSGYYTAV</sequence>
<dbReference type="AlphaFoldDB" id="A0A0C3GI07"/>
<keyword evidence="10 13" id="KW-0472">Membrane</keyword>
<keyword evidence="11" id="KW-1207">Sterol metabolism</keyword>
<dbReference type="Pfam" id="PF03694">
    <property type="entry name" value="Erg28"/>
    <property type="match status" value="1"/>
</dbReference>
<evidence type="ECO:0000313" key="14">
    <source>
        <dbReference type="EMBL" id="KIM95775.1"/>
    </source>
</evidence>
<dbReference type="InParanoid" id="A0A0C3GI07"/>
<evidence type="ECO:0000256" key="2">
    <source>
        <dbReference type="ARBA" id="ARBA00005377"/>
    </source>
</evidence>
<feature type="transmembrane region" description="Helical" evidence="13">
    <location>
        <begin position="53"/>
        <end position="74"/>
    </location>
</feature>
<dbReference type="PANTHER" id="PTHR15451">
    <property type="entry name" value="ERGOSTEROL BIOSYNTHETIC PROTEIN 28-RELATED"/>
    <property type="match status" value="1"/>
</dbReference>
<evidence type="ECO:0000256" key="11">
    <source>
        <dbReference type="ARBA" id="ARBA00023166"/>
    </source>
</evidence>
<evidence type="ECO:0000256" key="5">
    <source>
        <dbReference type="ARBA" id="ARBA00022824"/>
    </source>
</evidence>
<keyword evidence="8" id="KW-0756">Sterol biosynthesis</keyword>
<comment type="similarity">
    <text evidence="2">Belongs to the ERG28 family.</text>
</comment>
<evidence type="ECO:0000313" key="15">
    <source>
        <dbReference type="Proteomes" id="UP000054321"/>
    </source>
</evidence>
<reference evidence="14 15" key="1">
    <citation type="submission" date="2014-04" db="EMBL/GenBank/DDBJ databases">
        <authorList>
            <consortium name="DOE Joint Genome Institute"/>
            <person name="Kuo A."/>
            <person name="Martino E."/>
            <person name="Perotto S."/>
            <person name="Kohler A."/>
            <person name="Nagy L.G."/>
            <person name="Floudas D."/>
            <person name="Copeland A."/>
            <person name="Barry K.W."/>
            <person name="Cichocki N."/>
            <person name="Veneault-Fourrey C."/>
            <person name="LaButti K."/>
            <person name="Lindquist E.A."/>
            <person name="Lipzen A."/>
            <person name="Lundell T."/>
            <person name="Morin E."/>
            <person name="Murat C."/>
            <person name="Sun H."/>
            <person name="Tunlid A."/>
            <person name="Henrissat B."/>
            <person name="Grigoriev I.V."/>
            <person name="Hibbett D.S."/>
            <person name="Martin F."/>
            <person name="Nordberg H.P."/>
            <person name="Cantor M.N."/>
            <person name="Hua S.X."/>
        </authorList>
    </citation>
    <scope>NUCLEOTIDE SEQUENCE [LARGE SCALE GENOMIC DNA]</scope>
    <source>
        <strain evidence="14 15">Zn</strain>
    </source>
</reference>
<evidence type="ECO:0000256" key="4">
    <source>
        <dbReference type="ARBA" id="ARBA00022692"/>
    </source>
</evidence>
<dbReference type="GO" id="GO:0016126">
    <property type="term" value="P:sterol biosynthetic process"/>
    <property type="evidence" value="ECO:0007669"/>
    <property type="project" value="UniProtKB-KW"/>
</dbReference>
<comment type="subcellular location">
    <subcellularLocation>
        <location evidence="1">Endoplasmic reticulum membrane</location>
        <topology evidence="1">Multi-pass membrane protein</topology>
    </subcellularLocation>
</comment>
<dbReference type="GO" id="GO:0005789">
    <property type="term" value="C:endoplasmic reticulum membrane"/>
    <property type="evidence" value="ECO:0007669"/>
    <property type="project" value="UniProtKB-SubCell"/>
</dbReference>
<name>A0A0C3GI07_OIDMZ</name>
<keyword evidence="12" id="KW-0753">Steroid metabolism</keyword>
<gene>
    <name evidence="14" type="ORF">OIDMADRAFT_206138</name>
</gene>
<proteinExistence type="inferred from homology"/>
<dbReference type="Proteomes" id="UP000054321">
    <property type="component" value="Unassembled WGS sequence"/>
</dbReference>
<dbReference type="PANTHER" id="PTHR15451:SF19">
    <property type="entry name" value="ERGOSTEROL BIOSYNTHETIC PROTEIN 28 HOMOLOG"/>
    <property type="match status" value="1"/>
</dbReference>
<evidence type="ECO:0000256" key="6">
    <source>
        <dbReference type="ARBA" id="ARBA00022955"/>
    </source>
</evidence>
<dbReference type="STRING" id="913774.A0A0C3GI07"/>
<keyword evidence="6" id="KW-0752">Steroid biosynthesis</keyword>
<keyword evidence="3" id="KW-0444">Lipid biosynthesis</keyword>
<evidence type="ECO:0000256" key="9">
    <source>
        <dbReference type="ARBA" id="ARBA00023098"/>
    </source>
</evidence>